<comment type="similarity">
    <text evidence="1">Belongs to the Gfo/Idh/MocA family.</text>
</comment>
<feature type="domain" description="GFO/IDH/MocA-like oxidoreductase" evidence="5">
    <location>
        <begin position="126"/>
        <end position="246"/>
    </location>
</feature>
<dbReference type="Pfam" id="PF01408">
    <property type="entry name" value="GFO_IDH_MocA"/>
    <property type="match status" value="1"/>
</dbReference>
<dbReference type="Proteomes" id="UP000431092">
    <property type="component" value="Unassembled WGS sequence"/>
</dbReference>
<name>A0A6I3I3G2_9MICO</name>
<accession>A0A6I3I3G2</accession>
<dbReference type="SUPFAM" id="SSF55347">
    <property type="entry name" value="Glyceraldehyde-3-phosphate dehydrogenase-like, C-terminal domain"/>
    <property type="match status" value="1"/>
</dbReference>
<dbReference type="InterPro" id="IPR036291">
    <property type="entry name" value="NAD(P)-bd_dom_sf"/>
</dbReference>
<gene>
    <name evidence="6" type="ORF">GGG17_01670</name>
</gene>
<dbReference type="InterPro" id="IPR000683">
    <property type="entry name" value="Gfo/Idh/MocA-like_OxRdtase_N"/>
</dbReference>
<evidence type="ECO:0000256" key="3">
    <source>
        <dbReference type="ARBA" id="ARBA00023027"/>
    </source>
</evidence>
<dbReference type="EMBL" id="WLVL01000006">
    <property type="protein sequence ID" value="MTB70704.1"/>
    <property type="molecule type" value="Genomic_DNA"/>
</dbReference>
<dbReference type="InterPro" id="IPR055170">
    <property type="entry name" value="GFO_IDH_MocA-like_dom"/>
</dbReference>
<dbReference type="PANTHER" id="PTHR42840">
    <property type="entry name" value="NAD(P)-BINDING ROSSMANN-FOLD SUPERFAMILY PROTEIN-RELATED"/>
    <property type="match status" value="1"/>
</dbReference>
<dbReference type="AlphaFoldDB" id="A0A6I3I3G2"/>
<evidence type="ECO:0000313" key="6">
    <source>
        <dbReference type="EMBL" id="MTB70704.1"/>
    </source>
</evidence>
<organism evidence="6 7">
    <name type="scientific">Arsenicicoccus cauae</name>
    <dbReference type="NCBI Taxonomy" id="2663847"/>
    <lineage>
        <taxon>Bacteria</taxon>
        <taxon>Bacillati</taxon>
        <taxon>Actinomycetota</taxon>
        <taxon>Actinomycetes</taxon>
        <taxon>Micrococcales</taxon>
        <taxon>Intrasporangiaceae</taxon>
        <taxon>Arsenicicoccus</taxon>
    </lineage>
</organism>
<keyword evidence="7" id="KW-1185">Reference proteome</keyword>
<comment type="caution">
    <text evidence="6">The sequence shown here is derived from an EMBL/GenBank/DDBJ whole genome shotgun (WGS) entry which is preliminary data.</text>
</comment>
<evidence type="ECO:0000313" key="7">
    <source>
        <dbReference type="Proteomes" id="UP000431092"/>
    </source>
</evidence>
<feature type="domain" description="Gfo/Idh/MocA-like oxidoreductase N-terminal" evidence="4">
    <location>
        <begin position="1"/>
        <end position="118"/>
    </location>
</feature>
<evidence type="ECO:0000256" key="2">
    <source>
        <dbReference type="ARBA" id="ARBA00023002"/>
    </source>
</evidence>
<dbReference type="GO" id="GO:0000166">
    <property type="term" value="F:nucleotide binding"/>
    <property type="evidence" value="ECO:0007669"/>
    <property type="project" value="InterPro"/>
</dbReference>
<dbReference type="SUPFAM" id="SSF51735">
    <property type="entry name" value="NAD(P)-binding Rossmann-fold domains"/>
    <property type="match status" value="1"/>
</dbReference>
<keyword evidence="2" id="KW-0560">Oxidoreductase</keyword>
<dbReference type="Pfam" id="PF22725">
    <property type="entry name" value="GFO_IDH_MocA_C3"/>
    <property type="match status" value="1"/>
</dbReference>
<dbReference type="Gene3D" id="3.40.50.720">
    <property type="entry name" value="NAD(P)-binding Rossmann-like Domain"/>
    <property type="match status" value="1"/>
</dbReference>
<reference evidence="6 7" key="1">
    <citation type="submission" date="2019-11" db="EMBL/GenBank/DDBJ databases">
        <title>Whole genome sequencing identifies a novel species of the genus Arsenicicoccus isolated from human blood.</title>
        <authorList>
            <person name="Jeong J.H."/>
            <person name="Kweon O.J."/>
            <person name="Kim H.R."/>
            <person name="Kim T.-H."/>
            <person name="Ha S.-M."/>
            <person name="Lee M.-K."/>
        </authorList>
    </citation>
    <scope>NUCLEOTIDE SEQUENCE [LARGE SCALE GENOMIC DNA]</scope>
    <source>
        <strain evidence="6 7">MKL-02</strain>
    </source>
</reference>
<dbReference type="RefSeq" id="WP_154592071.1">
    <property type="nucleotide sequence ID" value="NZ_WLVL01000006.1"/>
</dbReference>
<evidence type="ECO:0000256" key="1">
    <source>
        <dbReference type="ARBA" id="ARBA00010928"/>
    </source>
</evidence>
<keyword evidence="3" id="KW-0520">NAD</keyword>
<proteinExistence type="inferred from homology"/>
<evidence type="ECO:0000259" key="4">
    <source>
        <dbReference type="Pfam" id="PF01408"/>
    </source>
</evidence>
<evidence type="ECO:0000259" key="5">
    <source>
        <dbReference type="Pfam" id="PF22725"/>
    </source>
</evidence>
<protein>
    <submittedName>
        <fullName evidence="6">Dehydrogenase</fullName>
    </submittedName>
</protein>
<sequence length="334" mass="34842">MRIAVIGVGRIGRLHAENLRDLPEVGEVVVSDAVPGVAQAVADELQVSVADDLGSVLRSGVDGCVIASATTAHAEQLETVMRAGVPAFCEKPVARDLAGAVALAGLERETGVPVQVGFQRRFDAGYRRVRDAVAGGELGTVHLVRAITHDQAPPPAAYLPVSGGIFRDCSIHDLDVVRFVTGQEAVTVSAAGGNKGDRSFVDADDVDTAAAILTMADGTLALLSATRYNGAGHDVRLEVTGSRGAMAVGLDQSLALDSAEPGVTLTHGPRHWSFLDRFRPAYAAELEAFVASIGGAPSPCTARDGLEAQRLAEACDLSRRRGAPVRLEEILDAR</sequence>
<dbReference type="PANTHER" id="PTHR42840:SF3">
    <property type="entry name" value="BINDING ROSSMANN FOLD OXIDOREDUCTASE, PUTATIVE (AFU_ORTHOLOGUE AFUA_2G10240)-RELATED"/>
    <property type="match status" value="1"/>
</dbReference>
<dbReference type="Gene3D" id="3.30.360.10">
    <property type="entry name" value="Dihydrodipicolinate Reductase, domain 2"/>
    <property type="match status" value="1"/>
</dbReference>
<dbReference type="GO" id="GO:0016491">
    <property type="term" value="F:oxidoreductase activity"/>
    <property type="evidence" value="ECO:0007669"/>
    <property type="project" value="UniProtKB-KW"/>
</dbReference>